<protein>
    <submittedName>
        <fullName evidence="7">ATP-grasp domain-containing protein</fullName>
    </submittedName>
</protein>
<dbReference type="OrthoDB" id="8441067at2"/>
<feature type="domain" description="ATP-grasp" evidence="6">
    <location>
        <begin position="83"/>
        <end position="323"/>
    </location>
</feature>
<evidence type="ECO:0000256" key="4">
    <source>
        <dbReference type="PROSITE-ProRule" id="PRU00409"/>
    </source>
</evidence>
<dbReference type="GO" id="GO:0046872">
    <property type="term" value="F:metal ion binding"/>
    <property type="evidence" value="ECO:0007669"/>
    <property type="project" value="InterPro"/>
</dbReference>
<dbReference type="Pfam" id="PF13535">
    <property type="entry name" value="ATP-grasp_4"/>
    <property type="match status" value="1"/>
</dbReference>
<dbReference type="PROSITE" id="PS50975">
    <property type="entry name" value="ATP_GRASP"/>
    <property type="match status" value="1"/>
</dbReference>
<dbReference type="AlphaFoldDB" id="A0A4R4UML6"/>
<reference evidence="7 8" key="1">
    <citation type="submission" date="2019-03" db="EMBL/GenBank/DDBJ databases">
        <title>Draft genome sequences of novel Actinobacteria.</title>
        <authorList>
            <person name="Sahin N."/>
            <person name="Ay H."/>
            <person name="Saygin H."/>
        </authorList>
    </citation>
    <scope>NUCLEOTIDE SEQUENCE [LARGE SCALE GENOMIC DNA]</scope>
    <source>
        <strain evidence="7 8">16K404</strain>
    </source>
</reference>
<evidence type="ECO:0000256" key="2">
    <source>
        <dbReference type="ARBA" id="ARBA00022741"/>
    </source>
</evidence>
<dbReference type="Gene3D" id="3.30.470.20">
    <property type="entry name" value="ATP-grasp fold, B domain"/>
    <property type="match status" value="1"/>
</dbReference>
<dbReference type="GO" id="GO:0016874">
    <property type="term" value="F:ligase activity"/>
    <property type="evidence" value="ECO:0007669"/>
    <property type="project" value="UniProtKB-KW"/>
</dbReference>
<dbReference type="GO" id="GO:0005524">
    <property type="term" value="F:ATP binding"/>
    <property type="evidence" value="ECO:0007669"/>
    <property type="project" value="UniProtKB-UniRule"/>
</dbReference>
<evidence type="ECO:0000256" key="1">
    <source>
        <dbReference type="ARBA" id="ARBA00022598"/>
    </source>
</evidence>
<dbReference type="PANTHER" id="PTHR43585:SF2">
    <property type="entry name" value="ATP-GRASP ENZYME FSQD"/>
    <property type="match status" value="1"/>
</dbReference>
<gene>
    <name evidence="7" type="ORF">E1161_18840</name>
</gene>
<dbReference type="PANTHER" id="PTHR43585">
    <property type="entry name" value="FUMIPYRROLE BIOSYNTHESIS PROTEIN C"/>
    <property type="match status" value="1"/>
</dbReference>
<dbReference type="SUPFAM" id="SSF56059">
    <property type="entry name" value="Glutathione synthetase ATP-binding domain-like"/>
    <property type="match status" value="1"/>
</dbReference>
<evidence type="ECO:0000256" key="5">
    <source>
        <dbReference type="SAM" id="MobiDB-lite"/>
    </source>
</evidence>
<keyword evidence="2 4" id="KW-0547">Nucleotide-binding</keyword>
<evidence type="ECO:0000313" key="7">
    <source>
        <dbReference type="EMBL" id="TDC90374.1"/>
    </source>
</evidence>
<dbReference type="InterPro" id="IPR005479">
    <property type="entry name" value="CPAse_ATP-bd"/>
</dbReference>
<sequence length="457" mass="50688">MSADVVNIFVLGLNELNSETLSHLPDAAHHRFHPLLSADELTQAEPIDVAGLLDKAQAELETFGGSIDAIVGYWDFPTTSMGPILCRRVGLPSPPLEALVKCEHKYWSRLEQQKVTDAFPRFGLVDLHGSPHPPEGMGFPMWLKPVKSASSMLAFKVTDLSEFERAVTKIRHGIGRLGKPFDYVLSMVDLPAEIADVGGQACLAEEAASGFQATVEGYVHQGHVHVYGVVDSIHYDGNSSFLRYQYPSRLPAEVIDELAEISKRVVFQIGLDRSPFNIEYFWDPDTGAIRLLEINPRVSQSHARLFEAVDGVSNHHCMVALALGADPHMPHRQGDHNIAAKWFLRRFSDGVVRRLPPPDVIAQLERQLPGVAIALVPRPGDRLSHLACQDSYSYELANIFITARTQQDMLETYERCVQALHFEIDTDDAGSRDPPSRSAAEEIIPRRGLHPHPVDLA</sequence>
<feature type="region of interest" description="Disordered" evidence="5">
    <location>
        <begin position="426"/>
        <end position="445"/>
    </location>
</feature>
<name>A0A4R4UML6_9PSEU</name>
<keyword evidence="1" id="KW-0436">Ligase</keyword>
<dbReference type="RefSeq" id="WP_132625087.1">
    <property type="nucleotide sequence ID" value="NZ_SMKV01000025.1"/>
</dbReference>
<dbReference type="EMBL" id="SMKV01000025">
    <property type="protein sequence ID" value="TDC90374.1"/>
    <property type="molecule type" value="Genomic_DNA"/>
</dbReference>
<dbReference type="InterPro" id="IPR011761">
    <property type="entry name" value="ATP-grasp"/>
</dbReference>
<keyword evidence="8" id="KW-1185">Reference proteome</keyword>
<comment type="caution">
    <text evidence="7">The sequence shown here is derived from an EMBL/GenBank/DDBJ whole genome shotgun (WGS) entry which is preliminary data.</text>
</comment>
<evidence type="ECO:0000259" key="6">
    <source>
        <dbReference type="PROSITE" id="PS50975"/>
    </source>
</evidence>
<proteinExistence type="predicted"/>
<evidence type="ECO:0000256" key="3">
    <source>
        <dbReference type="ARBA" id="ARBA00022840"/>
    </source>
</evidence>
<dbReference type="Proteomes" id="UP000294744">
    <property type="component" value="Unassembled WGS sequence"/>
</dbReference>
<accession>A0A4R4UML6</accession>
<evidence type="ECO:0000313" key="8">
    <source>
        <dbReference type="Proteomes" id="UP000294744"/>
    </source>
</evidence>
<organism evidence="7 8">
    <name type="scientific">Saccharopolyspora aridisoli</name>
    <dbReference type="NCBI Taxonomy" id="2530385"/>
    <lineage>
        <taxon>Bacteria</taxon>
        <taxon>Bacillati</taxon>
        <taxon>Actinomycetota</taxon>
        <taxon>Actinomycetes</taxon>
        <taxon>Pseudonocardiales</taxon>
        <taxon>Pseudonocardiaceae</taxon>
        <taxon>Saccharopolyspora</taxon>
    </lineage>
</organism>
<keyword evidence="3 4" id="KW-0067">ATP-binding</keyword>
<feature type="compositionally biased region" description="Basic and acidic residues" evidence="5">
    <location>
        <begin position="429"/>
        <end position="445"/>
    </location>
</feature>
<dbReference type="InterPro" id="IPR052032">
    <property type="entry name" value="ATP-dep_AA_Ligase"/>
</dbReference>
<dbReference type="PROSITE" id="PS00867">
    <property type="entry name" value="CPSASE_2"/>
    <property type="match status" value="1"/>
</dbReference>